<comment type="caution">
    <text evidence="9">The sequence shown here is derived from an EMBL/GenBank/DDBJ whole genome shotgun (WGS) entry which is preliminary data.</text>
</comment>
<dbReference type="Proteomes" id="UP000031465">
    <property type="component" value="Unassembled WGS sequence"/>
</dbReference>
<accession>A0A0C1JUK9</accession>
<sequence>MLMKFKTRLKSSNALIDLTPLVDVIFLMLIFFIVTSDILPLKSLNIENPQLKKDSTPLTTQLLLVMDAQQVIYLGSKKSIVDFSSLQSDLENEIQNLKNKMEVFGPPLF</sequence>
<dbReference type="GO" id="GO:0005886">
    <property type="term" value="C:plasma membrane"/>
    <property type="evidence" value="ECO:0007669"/>
    <property type="project" value="UniProtKB-SubCell"/>
</dbReference>
<dbReference type="InterPro" id="IPR003400">
    <property type="entry name" value="ExbD"/>
</dbReference>
<dbReference type="PANTHER" id="PTHR30558">
    <property type="entry name" value="EXBD MEMBRANE COMPONENT OF PMF-DRIVEN MACROMOLECULE IMPORT SYSTEM"/>
    <property type="match status" value="1"/>
</dbReference>
<evidence type="ECO:0000256" key="1">
    <source>
        <dbReference type="ARBA" id="ARBA00004162"/>
    </source>
</evidence>
<evidence type="ECO:0000256" key="5">
    <source>
        <dbReference type="ARBA" id="ARBA00022989"/>
    </source>
</evidence>
<dbReference type="GO" id="GO:0015031">
    <property type="term" value="P:protein transport"/>
    <property type="evidence" value="ECO:0007669"/>
    <property type="project" value="UniProtKB-KW"/>
</dbReference>
<evidence type="ECO:0000256" key="2">
    <source>
        <dbReference type="ARBA" id="ARBA00005811"/>
    </source>
</evidence>
<dbReference type="AlphaFoldDB" id="A0A0C1JUK9"/>
<reference evidence="9 10" key="1">
    <citation type="journal article" date="2014" name="Mol. Biol. Evol.">
        <title>Massive expansion of Ubiquitination-related gene families within the Chlamydiae.</title>
        <authorList>
            <person name="Domman D."/>
            <person name="Collingro A."/>
            <person name="Lagkouvardos I."/>
            <person name="Gehre L."/>
            <person name="Weinmaier T."/>
            <person name="Rattei T."/>
            <person name="Subtil A."/>
            <person name="Horn M."/>
        </authorList>
    </citation>
    <scope>NUCLEOTIDE SEQUENCE [LARGE SCALE GENOMIC DNA]</scope>
    <source>
        <strain evidence="9 10">EI2</strain>
    </source>
</reference>
<evidence type="ECO:0000313" key="9">
    <source>
        <dbReference type="EMBL" id="KIC70977.1"/>
    </source>
</evidence>
<keyword evidence="5 8" id="KW-1133">Transmembrane helix</keyword>
<dbReference type="PATRIC" id="fig|362787.3.peg.1835"/>
<evidence type="ECO:0000256" key="3">
    <source>
        <dbReference type="ARBA" id="ARBA00022475"/>
    </source>
</evidence>
<comment type="similarity">
    <text evidence="2 7">Belongs to the ExbD/TolR family.</text>
</comment>
<dbReference type="EMBL" id="JSAN01000126">
    <property type="protein sequence ID" value="KIC70977.1"/>
    <property type="molecule type" value="Genomic_DNA"/>
</dbReference>
<evidence type="ECO:0000256" key="7">
    <source>
        <dbReference type="RuleBase" id="RU003879"/>
    </source>
</evidence>
<dbReference type="Pfam" id="PF02472">
    <property type="entry name" value="ExbD"/>
    <property type="match status" value="1"/>
</dbReference>
<keyword evidence="7" id="KW-0813">Transport</keyword>
<keyword evidence="3" id="KW-1003">Cell membrane</keyword>
<feature type="transmembrane region" description="Helical" evidence="8">
    <location>
        <begin position="21"/>
        <end position="41"/>
    </location>
</feature>
<protein>
    <submittedName>
        <fullName evidence="9">Biopolymer transport protein exbD2</fullName>
    </submittedName>
</protein>
<dbReference type="GO" id="GO:0022857">
    <property type="term" value="F:transmembrane transporter activity"/>
    <property type="evidence" value="ECO:0007669"/>
    <property type="project" value="InterPro"/>
</dbReference>
<evidence type="ECO:0000313" key="10">
    <source>
        <dbReference type="Proteomes" id="UP000031465"/>
    </source>
</evidence>
<keyword evidence="7" id="KW-0653">Protein transport</keyword>
<name>A0A0C1JUK9_9BACT</name>
<proteinExistence type="inferred from homology"/>
<evidence type="ECO:0000256" key="6">
    <source>
        <dbReference type="ARBA" id="ARBA00023136"/>
    </source>
</evidence>
<organism evidence="9 10">
    <name type="scientific">Candidatus Protochlamydia amoebophila</name>
    <dbReference type="NCBI Taxonomy" id="362787"/>
    <lineage>
        <taxon>Bacteria</taxon>
        <taxon>Pseudomonadati</taxon>
        <taxon>Chlamydiota</taxon>
        <taxon>Chlamydiia</taxon>
        <taxon>Parachlamydiales</taxon>
        <taxon>Parachlamydiaceae</taxon>
        <taxon>Candidatus Protochlamydia</taxon>
    </lineage>
</organism>
<dbReference type="PANTHER" id="PTHR30558:SF7">
    <property type="entry name" value="TOL-PAL SYSTEM PROTEIN TOLR"/>
    <property type="match status" value="1"/>
</dbReference>
<keyword evidence="4 7" id="KW-0812">Transmembrane</keyword>
<comment type="subcellular location">
    <subcellularLocation>
        <location evidence="1">Cell membrane</location>
        <topology evidence="1">Single-pass membrane protein</topology>
    </subcellularLocation>
    <subcellularLocation>
        <location evidence="7">Cell membrane</location>
        <topology evidence="7">Single-pass type II membrane protein</topology>
    </subcellularLocation>
</comment>
<evidence type="ECO:0000256" key="8">
    <source>
        <dbReference type="SAM" id="Phobius"/>
    </source>
</evidence>
<gene>
    <name evidence="9" type="primary">exbD2</name>
    <name evidence="9" type="ORF">DB44_FD00080</name>
</gene>
<evidence type="ECO:0000256" key="4">
    <source>
        <dbReference type="ARBA" id="ARBA00022692"/>
    </source>
</evidence>
<keyword evidence="6 8" id="KW-0472">Membrane</keyword>